<dbReference type="PROSITE" id="PS50112">
    <property type="entry name" value="PAS"/>
    <property type="match status" value="1"/>
</dbReference>
<feature type="region of interest" description="Disordered" evidence="1">
    <location>
        <begin position="1"/>
        <end position="34"/>
    </location>
</feature>
<dbReference type="InterPro" id="IPR013767">
    <property type="entry name" value="PAS_fold"/>
</dbReference>
<dbReference type="SMART" id="SM00091">
    <property type="entry name" value="PAS"/>
    <property type="match status" value="1"/>
</dbReference>
<dbReference type="CDD" id="cd00130">
    <property type="entry name" value="PAS"/>
    <property type="match status" value="1"/>
</dbReference>
<keyword evidence="4" id="KW-1185">Reference proteome</keyword>
<proteinExistence type="predicted"/>
<protein>
    <submittedName>
        <fullName evidence="3">PAS domain-containing protein</fullName>
    </submittedName>
</protein>
<dbReference type="Proteomes" id="UP000291469">
    <property type="component" value="Chromosome"/>
</dbReference>
<organism evidence="3 4">
    <name type="scientific">Egibacter rhizosphaerae</name>
    <dbReference type="NCBI Taxonomy" id="1670831"/>
    <lineage>
        <taxon>Bacteria</taxon>
        <taxon>Bacillati</taxon>
        <taxon>Actinomycetota</taxon>
        <taxon>Nitriliruptoria</taxon>
        <taxon>Egibacterales</taxon>
        <taxon>Egibacteraceae</taxon>
        <taxon>Egibacter</taxon>
    </lineage>
</organism>
<dbReference type="GO" id="GO:0006355">
    <property type="term" value="P:regulation of DNA-templated transcription"/>
    <property type="evidence" value="ECO:0007669"/>
    <property type="project" value="InterPro"/>
</dbReference>
<evidence type="ECO:0000256" key="1">
    <source>
        <dbReference type="SAM" id="MobiDB-lite"/>
    </source>
</evidence>
<feature type="domain" description="PAS" evidence="2">
    <location>
        <begin position="91"/>
        <end position="133"/>
    </location>
</feature>
<dbReference type="InterPro" id="IPR035965">
    <property type="entry name" value="PAS-like_dom_sf"/>
</dbReference>
<dbReference type="NCBIfam" id="TIGR00229">
    <property type="entry name" value="sensory_box"/>
    <property type="match status" value="1"/>
</dbReference>
<feature type="compositionally biased region" description="Polar residues" evidence="1">
    <location>
        <begin position="1"/>
        <end position="15"/>
    </location>
</feature>
<accession>A0A411YLU5</accession>
<dbReference type="KEGG" id="erz:ER308_20670"/>
<evidence type="ECO:0000313" key="3">
    <source>
        <dbReference type="EMBL" id="QBI22160.1"/>
    </source>
</evidence>
<sequence>MWTSVHEGSSPSADTTLREQSARPTSSATRCSGPSICRRPEWRPSCGARGGCGRDRAVCGGDVRGTHDARGVRPRPALAASGRGRAALPGHLLDAVGEAVIATDLDGVVRHVNPAAERLCGWAVRQVRGTAIVELNVLEHSSVQAHSIMAQGPSPAELVRQVRGAPIRRHDLPCPGDDLPLL</sequence>
<dbReference type="Gene3D" id="3.30.450.20">
    <property type="entry name" value="PAS domain"/>
    <property type="match status" value="1"/>
</dbReference>
<gene>
    <name evidence="3" type="ORF">ER308_20670</name>
</gene>
<evidence type="ECO:0000259" key="2">
    <source>
        <dbReference type="PROSITE" id="PS50112"/>
    </source>
</evidence>
<dbReference type="Pfam" id="PF00989">
    <property type="entry name" value="PAS"/>
    <property type="match status" value="1"/>
</dbReference>
<dbReference type="SUPFAM" id="SSF55785">
    <property type="entry name" value="PYP-like sensor domain (PAS domain)"/>
    <property type="match status" value="1"/>
</dbReference>
<dbReference type="OrthoDB" id="3687827at2"/>
<dbReference type="AlphaFoldDB" id="A0A411YLU5"/>
<feature type="compositionally biased region" description="Polar residues" evidence="1">
    <location>
        <begin position="22"/>
        <end position="32"/>
    </location>
</feature>
<reference evidence="3 4" key="1">
    <citation type="submission" date="2019-01" db="EMBL/GenBank/DDBJ databases">
        <title>Egibacter rhizosphaerae EGI 80759T.</title>
        <authorList>
            <person name="Chen D.-D."/>
            <person name="Tian Y."/>
            <person name="Jiao J.-Y."/>
            <person name="Zhang X.-T."/>
            <person name="Zhang Y.-G."/>
            <person name="Zhang Y."/>
            <person name="Xiao M."/>
            <person name="Shu W.-S."/>
            <person name="Li W.-J."/>
        </authorList>
    </citation>
    <scope>NUCLEOTIDE SEQUENCE [LARGE SCALE GENOMIC DNA]</scope>
    <source>
        <strain evidence="3 4">EGI 80759</strain>
    </source>
</reference>
<evidence type="ECO:0000313" key="4">
    <source>
        <dbReference type="Proteomes" id="UP000291469"/>
    </source>
</evidence>
<name>A0A411YLU5_9ACTN</name>
<dbReference type="EMBL" id="CP036402">
    <property type="protein sequence ID" value="QBI22160.1"/>
    <property type="molecule type" value="Genomic_DNA"/>
</dbReference>
<dbReference type="InterPro" id="IPR000014">
    <property type="entry name" value="PAS"/>
</dbReference>